<protein>
    <submittedName>
        <fullName evidence="1">Uncharacterized protein</fullName>
    </submittedName>
</protein>
<organism evidence="1 2">
    <name type="scientific">Caballeronia sordidicola</name>
    <name type="common">Burkholderia sordidicola</name>
    <dbReference type="NCBI Taxonomy" id="196367"/>
    <lineage>
        <taxon>Bacteria</taxon>
        <taxon>Pseudomonadati</taxon>
        <taxon>Pseudomonadota</taxon>
        <taxon>Betaproteobacteria</taxon>
        <taxon>Burkholderiales</taxon>
        <taxon>Burkholderiaceae</taxon>
        <taxon>Caballeronia</taxon>
    </lineage>
</organism>
<reference evidence="1 2" key="1">
    <citation type="submission" date="2017-03" db="EMBL/GenBank/DDBJ databases">
        <title>Genome analysis of strain PAMC 26510.</title>
        <authorList>
            <person name="Oh H.-M."/>
            <person name="Yang J.-A."/>
        </authorList>
    </citation>
    <scope>NUCLEOTIDE SEQUENCE [LARGE SCALE GENOMIC DNA]</scope>
    <source>
        <strain evidence="1 2">PAMC 26510</strain>
    </source>
</reference>
<sequence>MAKVRRLERQHLVAFVEARFDLAQWCAGLRGDHEFGRVMFDDSAVRACIDDFALQRLAVPVLRTAAANPQGRVARCRGAHALGPARDNVFLVHGVLRVDAGRLLAKWLVFDAPDQCIGACW</sequence>
<gene>
    <name evidence="1" type="ORF">PAMC26510_27140</name>
</gene>
<dbReference type="EMBL" id="NBTY01000153">
    <property type="protein sequence ID" value="OTP69295.1"/>
    <property type="molecule type" value="Genomic_DNA"/>
</dbReference>
<evidence type="ECO:0000313" key="1">
    <source>
        <dbReference type="EMBL" id="OTP69295.1"/>
    </source>
</evidence>
<name>A0A242MDD3_CABSO</name>
<dbReference type="AlphaFoldDB" id="A0A242MDD3"/>
<proteinExistence type="predicted"/>
<comment type="caution">
    <text evidence="1">The sequence shown here is derived from an EMBL/GenBank/DDBJ whole genome shotgun (WGS) entry which is preliminary data.</text>
</comment>
<accession>A0A242MDD3</accession>
<dbReference type="Proteomes" id="UP000194546">
    <property type="component" value="Unassembled WGS sequence"/>
</dbReference>
<evidence type="ECO:0000313" key="2">
    <source>
        <dbReference type="Proteomes" id="UP000194546"/>
    </source>
</evidence>